<feature type="transmembrane region" description="Helical" evidence="12">
    <location>
        <begin position="355"/>
        <end position="375"/>
    </location>
</feature>
<feature type="transmembrane region" description="Helical" evidence="12">
    <location>
        <begin position="12"/>
        <end position="33"/>
    </location>
</feature>
<evidence type="ECO:0000256" key="3">
    <source>
        <dbReference type="ARBA" id="ARBA00022448"/>
    </source>
</evidence>
<keyword evidence="3 12" id="KW-0813">Transport</keyword>
<evidence type="ECO:0000256" key="12">
    <source>
        <dbReference type="PIRNR" id="PIRNR006446"/>
    </source>
</evidence>
<comment type="similarity">
    <text evidence="2 12">Belongs to the cytochrome ubiquinol oxidase subunit 1 family.</text>
</comment>
<proteinExistence type="inferred from homology"/>
<evidence type="ECO:0000256" key="1">
    <source>
        <dbReference type="ARBA" id="ARBA00004651"/>
    </source>
</evidence>
<feature type="transmembrane region" description="Helical" evidence="12">
    <location>
        <begin position="53"/>
        <end position="74"/>
    </location>
</feature>
<sequence>MDALLLSRLQFAFVVSFHILFPAFTIGLASWLAMLEGLWLGTGKDVFRRLYRFWVKIFAVSFGMGVVSGIVMSFQFGTNWSVFAEATGNVLGPLLSYEVLTAFFLEATFLGIMLFGWDRVGRGLHFLATVMVAVGTLLSTFWILSANSWMHTPAGFELRDGIFHPTDWWAIVFNPSFPYRLAHMVLAAYLTTAFVILGVAAWYLRRGLAPQGAKVMLAMGVGFIAITAPLQIVAGDFHGLNVQEHQPAKIAAMEGHWETRRGAPLYLFAIPDPANETNHYEIAIPKLGSLILAHDLDGEVLGLDAFPVEDRPPVIPVFYAFRVMVALGMLMLLAAVWGLWLWWRGRLFEPGWYHRFMVWMAPAGFVAVLAGWFTAEIGRQPWVVYGVMRTADAVSPIPAGAVAASLITFVCVYSVVFGAGLYYILRLIRQGPEAPPPRTSGFKTPARPMSLPDELPED</sequence>
<evidence type="ECO:0000256" key="11">
    <source>
        <dbReference type="ARBA" id="ARBA00023136"/>
    </source>
</evidence>
<comment type="subcellular location">
    <subcellularLocation>
        <location evidence="12">Cell inner membrane</location>
    </subcellularLocation>
    <subcellularLocation>
        <location evidence="1">Cell membrane</location>
        <topology evidence="1">Multi-pass membrane protein</topology>
    </subcellularLocation>
</comment>
<feature type="transmembrane region" description="Helical" evidence="12">
    <location>
        <begin position="94"/>
        <end position="117"/>
    </location>
</feature>
<evidence type="ECO:0000256" key="7">
    <source>
        <dbReference type="ARBA" id="ARBA00022723"/>
    </source>
</evidence>
<evidence type="ECO:0000256" key="4">
    <source>
        <dbReference type="ARBA" id="ARBA00022475"/>
    </source>
</evidence>
<dbReference type="RefSeq" id="WP_311656743.1">
    <property type="nucleotide sequence ID" value="NZ_JAVRHY010000001.1"/>
</dbReference>
<evidence type="ECO:0000256" key="9">
    <source>
        <dbReference type="ARBA" id="ARBA00022989"/>
    </source>
</evidence>
<gene>
    <name evidence="14" type="ORF">RM531_01465</name>
</gene>
<dbReference type="PANTHER" id="PTHR30365">
    <property type="entry name" value="CYTOCHROME D UBIQUINOL OXIDASE"/>
    <property type="match status" value="1"/>
</dbReference>
<comment type="caution">
    <text evidence="14">The sequence shown here is derived from an EMBL/GenBank/DDBJ whole genome shotgun (WGS) entry which is preliminary data.</text>
</comment>
<keyword evidence="8 12" id="KW-0249">Electron transport</keyword>
<feature type="transmembrane region" description="Helical" evidence="12">
    <location>
        <begin position="181"/>
        <end position="203"/>
    </location>
</feature>
<dbReference type="EMBL" id="JAVRHY010000001">
    <property type="protein sequence ID" value="MDT0617134.1"/>
    <property type="molecule type" value="Genomic_DNA"/>
</dbReference>
<evidence type="ECO:0000256" key="10">
    <source>
        <dbReference type="ARBA" id="ARBA00023004"/>
    </source>
</evidence>
<evidence type="ECO:0000313" key="14">
    <source>
        <dbReference type="EMBL" id="MDT0617134.1"/>
    </source>
</evidence>
<evidence type="ECO:0000256" key="8">
    <source>
        <dbReference type="ARBA" id="ARBA00022982"/>
    </source>
</evidence>
<feature type="transmembrane region" description="Helical" evidence="12">
    <location>
        <begin position="215"/>
        <end position="234"/>
    </location>
</feature>
<organism evidence="14 15">
    <name type="scientific">Spectribacter acetivorans</name>
    <dbReference type="NCBI Taxonomy" id="3075603"/>
    <lineage>
        <taxon>Bacteria</taxon>
        <taxon>Pseudomonadati</taxon>
        <taxon>Pseudomonadota</taxon>
        <taxon>Gammaproteobacteria</taxon>
        <taxon>Salinisphaerales</taxon>
        <taxon>Salinisphaeraceae</taxon>
        <taxon>Spectribacter</taxon>
    </lineage>
</organism>
<dbReference type="PIRSF" id="PIRSF006446">
    <property type="entry name" value="Cyt_quinol_oxidase_1"/>
    <property type="match status" value="1"/>
</dbReference>
<keyword evidence="4 12" id="KW-1003">Cell membrane</keyword>
<evidence type="ECO:0000313" key="15">
    <source>
        <dbReference type="Proteomes" id="UP001259982"/>
    </source>
</evidence>
<feature type="transmembrane region" description="Helical" evidence="12">
    <location>
        <begin position="124"/>
        <end position="144"/>
    </location>
</feature>
<feature type="transmembrane region" description="Helical" evidence="12">
    <location>
        <begin position="319"/>
        <end position="343"/>
    </location>
</feature>
<keyword evidence="7 12" id="KW-0479">Metal-binding</keyword>
<evidence type="ECO:0000256" key="2">
    <source>
        <dbReference type="ARBA" id="ARBA00009819"/>
    </source>
</evidence>
<keyword evidence="6 12" id="KW-0812">Transmembrane</keyword>
<evidence type="ECO:0000256" key="5">
    <source>
        <dbReference type="ARBA" id="ARBA00022617"/>
    </source>
</evidence>
<evidence type="ECO:0000256" key="6">
    <source>
        <dbReference type="ARBA" id="ARBA00022692"/>
    </source>
</evidence>
<keyword evidence="11 12" id="KW-0472">Membrane</keyword>
<accession>A0ABU3B3V3</accession>
<feature type="region of interest" description="Disordered" evidence="13">
    <location>
        <begin position="433"/>
        <end position="458"/>
    </location>
</feature>
<protein>
    <submittedName>
        <fullName evidence="14">Cytochrome ubiquinol oxidase subunit I</fullName>
    </submittedName>
</protein>
<keyword evidence="10 12" id="KW-0408">Iron</keyword>
<dbReference type="InterPro" id="IPR002585">
    <property type="entry name" value="Cyt-d_ubiquinol_oxidase_su_1"/>
</dbReference>
<name>A0ABU3B3V3_9GAMM</name>
<feature type="transmembrane region" description="Helical" evidence="12">
    <location>
        <begin position="395"/>
        <end position="425"/>
    </location>
</feature>
<evidence type="ECO:0000256" key="13">
    <source>
        <dbReference type="SAM" id="MobiDB-lite"/>
    </source>
</evidence>
<dbReference type="Pfam" id="PF01654">
    <property type="entry name" value="Cyt_bd_oxida_I"/>
    <property type="match status" value="1"/>
</dbReference>
<keyword evidence="9 12" id="KW-1133">Transmembrane helix</keyword>
<dbReference type="Proteomes" id="UP001259982">
    <property type="component" value="Unassembled WGS sequence"/>
</dbReference>
<dbReference type="PANTHER" id="PTHR30365:SF14">
    <property type="entry name" value="CYTOCHROME BD MENAQUINOL OXIDASE SUBUNIT I-RELATED"/>
    <property type="match status" value="1"/>
</dbReference>
<reference evidence="14 15" key="1">
    <citation type="submission" date="2023-09" db="EMBL/GenBank/DDBJ databases">
        <authorList>
            <person name="Rey-Velasco X."/>
        </authorList>
    </citation>
    <scope>NUCLEOTIDE SEQUENCE [LARGE SCALE GENOMIC DNA]</scope>
    <source>
        <strain evidence="14 15">P385</strain>
    </source>
</reference>
<keyword evidence="15" id="KW-1185">Reference proteome</keyword>
<keyword evidence="5 12" id="KW-0349">Heme</keyword>